<sequence length="410" mass="43922">MELTWHKAAAGHYFATNGNGQRIATARKEGNAWHGTVVGLGFSFTGRRLADVKELAHRHVERIYGEGEWTLFPARDLKPGMIVATDAMREEREIVSVSVDTDAQTVSAELTSESSRELGFNLDAEYAVGEYVRVKVVPTESVRAESLAEGDVIHFHDGQATVTRVERVESSLAQLRVCYAFRAANGTTPQCAATVYPGSRFERTVKPAVAEMIEDAPAVEVGDVIRFYDCDATVTAVSESVVTFVRQDGTTGTKPVGAPLNVVGKVAEEPALTCTLDDPADAQALVEWQADERFAPEAHGMQTIDLHPFTAIVDVIAGTGVLVTPPATENVSLSDGGATLHDALLADALRGLLPYGIKAMEGEDGGLSLEGVTEDGRKIFSLYLSDCITAEPTFEEIAVSIEALRQAAGL</sequence>
<comment type="caution">
    <text evidence="1">The sequence shown here is derived from an EMBL/GenBank/DDBJ whole genome shotgun (WGS) entry which is preliminary data.</text>
</comment>
<name>A0ABN3IAM3_9ACTN</name>
<protein>
    <submittedName>
        <fullName evidence="1">Uncharacterized protein</fullName>
    </submittedName>
</protein>
<dbReference type="EMBL" id="BAAATJ010000009">
    <property type="protein sequence ID" value="GAA2397834.1"/>
    <property type="molecule type" value="Genomic_DNA"/>
</dbReference>
<evidence type="ECO:0000313" key="2">
    <source>
        <dbReference type="Proteomes" id="UP001500058"/>
    </source>
</evidence>
<reference evidence="1 2" key="1">
    <citation type="journal article" date="2019" name="Int. J. Syst. Evol. Microbiol.">
        <title>The Global Catalogue of Microorganisms (GCM) 10K type strain sequencing project: providing services to taxonomists for standard genome sequencing and annotation.</title>
        <authorList>
            <consortium name="The Broad Institute Genomics Platform"/>
            <consortium name="The Broad Institute Genome Sequencing Center for Infectious Disease"/>
            <person name="Wu L."/>
            <person name="Ma J."/>
        </authorList>
    </citation>
    <scope>NUCLEOTIDE SEQUENCE [LARGE SCALE GENOMIC DNA]</scope>
    <source>
        <strain evidence="1 2">JCM 6921</strain>
    </source>
</reference>
<evidence type="ECO:0000313" key="1">
    <source>
        <dbReference type="EMBL" id="GAA2397834.1"/>
    </source>
</evidence>
<proteinExistence type="predicted"/>
<keyword evidence="2" id="KW-1185">Reference proteome</keyword>
<accession>A0ABN3IAM3</accession>
<dbReference type="RefSeq" id="WP_344631017.1">
    <property type="nucleotide sequence ID" value="NZ_BAAATJ010000009.1"/>
</dbReference>
<gene>
    <name evidence="1" type="ORF">GCM10010420_24890</name>
</gene>
<dbReference type="Proteomes" id="UP001500058">
    <property type="component" value="Unassembled WGS sequence"/>
</dbReference>
<organism evidence="1 2">
    <name type="scientific">Streptomyces glaucosporus</name>
    <dbReference type="NCBI Taxonomy" id="284044"/>
    <lineage>
        <taxon>Bacteria</taxon>
        <taxon>Bacillati</taxon>
        <taxon>Actinomycetota</taxon>
        <taxon>Actinomycetes</taxon>
        <taxon>Kitasatosporales</taxon>
        <taxon>Streptomycetaceae</taxon>
        <taxon>Streptomyces</taxon>
    </lineage>
</organism>